<sequence>MVDKNSPKLWFFTVIRTRGLHLLRPEKSWRPIVTVVVDDHQFHETILGCDGQNPNLKLPFALRSVNVDSRVNIQVFHRSQSKKKGKKRNLVATASLSLGDLLKIQGTDPKLEINLNATTRQQRGSSRGRTNTACVIAKLQPPTQSGILSRSNTYSDVADSMMDENLSNGELTETEVSSCQSRSESDRPWVDDFGGSAIGDFRIETLDIKGYWSDSHDAQSEEEKEPLLQHGAPRACFDDEETGESSTDMQKVRQTPTKDVAIISWIAASILPTYSEQMAPDPSVSVMECFVDRFSPYWDLRNARVDSDFEKVLSKLQAEWSFVGASLVALAGLDAAVFGFSSGSLFSVDSLARRAIALGSISSGIGIALDAWFLLAYSGANASKFRNMARDVYGTYMFFCISARMPALCMFASACALMVFLLCVSWSAWPTAVLVMSFLAGTIVSLQFIVYGVHCVVRSIFELGRAIRRAFLRVVAVVARKPPPDAIQKDTPSNGE</sequence>
<feature type="transmembrane region" description="Helical" evidence="1">
    <location>
        <begin position="355"/>
        <end position="375"/>
    </location>
</feature>
<name>F8NUQ2_SERL9</name>
<dbReference type="Proteomes" id="UP000008064">
    <property type="component" value="Unassembled WGS sequence"/>
</dbReference>
<dbReference type="KEGG" id="sla:SERLADRAFT_437626"/>
<evidence type="ECO:0000256" key="1">
    <source>
        <dbReference type="SAM" id="Phobius"/>
    </source>
</evidence>
<keyword evidence="1" id="KW-1133">Transmembrane helix</keyword>
<proteinExistence type="predicted"/>
<organism>
    <name type="scientific">Serpula lacrymans var. lacrymans (strain S7.9)</name>
    <name type="common">Dry rot fungus</name>
    <dbReference type="NCBI Taxonomy" id="578457"/>
    <lineage>
        <taxon>Eukaryota</taxon>
        <taxon>Fungi</taxon>
        <taxon>Dikarya</taxon>
        <taxon>Basidiomycota</taxon>
        <taxon>Agaricomycotina</taxon>
        <taxon>Agaricomycetes</taxon>
        <taxon>Agaricomycetidae</taxon>
        <taxon>Boletales</taxon>
        <taxon>Coniophorineae</taxon>
        <taxon>Serpulaceae</taxon>
        <taxon>Serpula</taxon>
    </lineage>
</organism>
<evidence type="ECO:0008006" key="3">
    <source>
        <dbReference type="Google" id="ProtNLM"/>
    </source>
</evidence>
<dbReference type="HOGENOM" id="CLU_582734_0_0_1"/>
<protein>
    <recommendedName>
        <fullName evidence="3">C2 domain-containing protein</fullName>
    </recommendedName>
</protein>
<feature type="transmembrane region" description="Helical" evidence="1">
    <location>
        <begin position="435"/>
        <end position="461"/>
    </location>
</feature>
<reference evidence="2" key="1">
    <citation type="submission" date="2011-04" db="EMBL/GenBank/DDBJ databases">
        <title>Evolution of plant cell wall degrading machinery underlies the functional diversity of forest fungi.</title>
        <authorList>
            <consortium name="US DOE Joint Genome Institute (JGI-PGF)"/>
            <person name="Eastwood D.C."/>
            <person name="Floudas D."/>
            <person name="Binder M."/>
            <person name="Majcherczyk A."/>
            <person name="Schneider P."/>
            <person name="Aerts A."/>
            <person name="Asiegbu F.O."/>
            <person name="Baker S.E."/>
            <person name="Barry K."/>
            <person name="Bendiksby M."/>
            <person name="Blumentritt M."/>
            <person name="Coutinho P.M."/>
            <person name="Cullen D."/>
            <person name="Cullen D."/>
            <person name="Gathman A."/>
            <person name="Goodell B."/>
            <person name="Henrissat B."/>
            <person name="Ihrmark K."/>
            <person name="Kauserud H."/>
            <person name="Kohler A."/>
            <person name="LaButti K."/>
            <person name="Lapidus A."/>
            <person name="Lavin J.L."/>
            <person name="Lee Y.-H."/>
            <person name="Lindquist E."/>
            <person name="Lilly W."/>
            <person name="Lucas S."/>
            <person name="Morin E."/>
            <person name="Murat C."/>
            <person name="Oguiza J.A."/>
            <person name="Park J."/>
            <person name="Pisabarro A.G."/>
            <person name="Riley R."/>
            <person name="Rosling A."/>
            <person name="Salamov A."/>
            <person name="Schmidt O."/>
            <person name="Schmutz J."/>
            <person name="Skrede I."/>
            <person name="Stenlid J."/>
            <person name="Wiebenga A."/>
            <person name="Xie X."/>
            <person name="Kues U."/>
            <person name="Hibbett D.S."/>
            <person name="Hoffmeister D."/>
            <person name="Hogberg N."/>
            <person name="Martin F."/>
            <person name="Grigoriev I.V."/>
            <person name="Watkinson S.C."/>
        </authorList>
    </citation>
    <scope>NUCLEOTIDE SEQUENCE</scope>
    <source>
        <strain evidence="2">S7.9</strain>
    </source>
</reference>
<dbReference type="RefSeq" id="XP_007318032.1">
    <property type="nucleotide sequence ID" value="XM_007317970.1"/>
</dbReference>
<dbReference type="AlphaFoldDB" id="F8NUQ2"/>
<feature type="transmembrane region" description="Helical" evidence="1">
    <location>
        <begin position="320"/>
        <end position="343"/>
    </location>
</feature>
<gene>
    <name evidence="2" type="ORF">SERLADRAFT_437626</name>
</gene>
<feature type="transmembrane region" description="Helical" evidence="1">
    <location>
        <begin position="396"/>
        <end position="429"/>
    </location>
</feature>
<dbReference type="GeneID" id="18814895"/>
<keyword evidence="1" id="KW-0812">Transmembrane</keyword>
<keyword evidence="1" id="KW-0472">Membrane</keyword>
<accession>F8NUQ2</accession>
<evidence type="ECO:0000313" key="2">
    <source>
        <dbReference type="EMBL" id="EGO25910.1"/>
    </source>
</evidence>
<dbReference type="EMBL" id="GL945433">
    <property type="protein sequence ID" value="EGO25910.1"/>
    <property type="molecule type" value="Genomic_DNA"/>
</dbReference>
<dbReference type="OrthoDB" id="2642524at2759"/>